<evidence type="ECO:0000256" key="13">
    <source>
        <dbReference type="RuleBase" id="RU362091"/>
    </source>
</evidence>
<gene>
    <name evidence="15" type="primary">panF</name>
    <name evidence="15" type="ORF">ERS852478_01426</name>
</gene>
<evidence type="ECO:0000256" key="2">
    <source>
        <dbReference type="ARBA" id="ARBA00006434"/>
    </source>
</evidence>
<evidence type="ECO:0000256" key="11">
    <source>
        <dbReference type="ARBA" id="ARBA00023201"/>
    </source>
</evidence>
<feature type="transmembrane region" description="Helical" evidence="14">
    <location>
        <begin position="227"/>
        <end position="244"/>
    </location>
</feature>
<evidence type="ECO:0000256" key="3">
    <source>
        <dbReference type="ARBA" id="ARBA00022448"/>
    </source>
</evidence>
<feature type="transmembrane region" description="Helical" evidence="14">
    <location>
        <begin position="6"/>
        <end position="22"/>
    </location>
</feature>
<evidence type="ECO:0000256" key="1">
    <source>
        <dbReference type="ARBA" id="ARBA00004651"/>
    </source>
</evidence>
<feature type="transmembrane region" description="Helical" evidence="14">
    <location>
        <begin position="119"/>
        <end position="143"/>
    </location>
</feature>
<evidence type="ECO:0000256" key="7">
    <source>
        <dbReference type="ARBA" id="ARBA00022989"/>
    </source>
</evidence>
<feature type="transmembrane region" description="Helical" evidence="14">
    <location>
        <begin position="149"/>
        <end position="168"/>
    </location>
</feature>
<dbReference type="PROSITE" id="PS50283">
    <property type="entry name" value="NA_SOLUT_SYMP_3"/>
    <property type="match status" value="1"/>
</dbReference>
<dbReference type="EMBL" id="CYZN01000008">
    <property type="protein sequence ID" value="CUN93694.1"/>
    <property type="molecule type" value="Genomic_DNA"/>
</dbReference>
<feature type="transmembrane region" description="Helical" evidence="14">
    <location>
        <begin position="400"/>
        <end position="422"/>
    </location>
</feature>
<evidence type="ECO:0000313" key="16">
    <source>
        <dbReference type="Proteomes" id="UP000095431"/>
    </source>
</evidence>
<keyword evidence="4" id="KW-1003">Cell membrane</keyword>
<feature type="transmembrane region" description="Helical" evidence="14">
    <location>
        <begin position="356"/>
        <end position="380"/>
    </location>
</feature>
<comment type="similarity">
    <text evidence="2 13">Belongs to the sodium:solute symporter (SSF) (TC 2.A.21) family.</text>
</comment>
<feature type="transmembrane region" description="Helical" evidence="14">
    <location>
        <begin position="67"/>
        <end position="89"/>
    </location>
</feature>
<evidence type="ECO:0000256" key="8">
    <source>
        <dbReference type="ARBA" id="ARBA00023053"/>
    </source>
</evidence>
<evidence type="ECO:0000256" key="12">
    <source>
        <dbReference type="ARBA" id="ARBA00033708"/>
    </source>
</evidence>
<accession>A0A174AZ12</accession>
<evidence type="ECO:0000256" key="14">
    <source>
        <dbReference type="SAM" id="Phobius"/>
    </source>
</evidence>
<keyword evidence="10 14" id="KW-0472">Membrane</keyword>
<keyword evidence="9" id="KW-0406">Ion transport</keyword>
<feature type="transmembrane region" description="Helical" evidence="14">
    <location>
        <begin position="434"/>
        <end position="451"/>
    </location>
</feature>
<sequence length="459" mass="49181">MNGIIILFVYAVIMILATVTMTKKEKNVVNFCVGSRSENWILSALSIAATWIWAPALFVSTEKAYSAGWIGLFWFLVPNALCLVIFIPFAKRIRKEMPEGMTLSGYMKEKYSSDGVKRVYLFQLIGLSMLSTGVQLLAGSQILSAVTGISFRTMTILLAIIAISYSLFSGIKASMLTDAIQMVFMLIACSLFVIFGLRNTGAESILQGINGISGDYAKLFSGKGMEIFLSFGLPTTIGLISGPFGDQSFWQRAFAVKKEKLGRAFLLGAVLFAVVPLSMGILGLMGAGTGYQAQDLGTINFELIRHFFPSWAVLPFLFMIISGLLSTVDSNLCAVSSLTTDLSGGKDIRKTRTAMVVLLAAGILIANIPGITVTHLFLFYGTLRASTLLPTVLTLKGVRLTSGGIIAGVITSLAVGLPVFAYGSILNSGPYKTMGSLLTVLLSGLVTLIATRTEAGHAR</sequence>
<reference evidence="15 16" key="1">
    <citation type="submission" date="2015-09" db="EMBL/GenBank/DDBJ databases">
        <authorList>
            <consortium name="Pathogen Informatics"/>
        </authorList>
    </citation>
    <scope>NUCLEOTIDE SEQUENCE [LARGE SCALE GENOMIC DNA]</scope>
    <source>
        <strain evidence="15 16">2789STDY5834863</strain>
    </source>
</reference>
<feature type="transmembrane region" description="Helical" evidence="14">
    <location>
        <begin position="265"/>
        <end position="287"/>
    </location>
</feature>
<feature type="transmembrane region" description="Helical" evidence="14">
    <location>
        <begin position="180"/>
        <end position="197"/>
    </location>
</feature>
<dbReference type="Gene3D" id="1.20.1730.10">
    <property type="entry name" value="Sodium/glucose cotransporter"/>
    <property type="match status" value="1"/>
</dbReference>
<dbReference type="PANTHER" id="PTHR48086">
    <property type="entry name" value="SODIUM/PROLINE SYMPORTER-RELATED"/>
    <property type="match status" value="1"/>
</dbReference>
<dbReference type="AlphaFoldDB" id="A0A174AZ12"/>
<name>A0A174AZ12_9FIRM</name>
<keyword evidence="11" id="KW-0739">Sodium transport</keyword>
<dbReference type="InterPro" id="IPR050277">
    <property type="entry name" value="Sodium:Solute_Symporter"/>
</dbReference>
<protein>
    <submittedName>
        <fullName evidence="15">Pantothenate permease</fullName>
    </submittedName>
</protein>
<dbReference type="InterPro" id="IPR038377">
    <property type="entry name" value="Na/Glc_symporter_sf"/>
</dbReference>
<dbReference type="GO" id="GO:0005886">
    <property type="term" value="C:plasma membrane"/>
    <property type="evidence" value="ECO:0007669"/>
    <property type="project" value="UniProtKB-SubCell"/>
</dbReference>
<feature type="transmembrane region" description="Helical" evidence="14">
    <location>
        <begin position="42"/>
        <end position="61"/>
    </location>
</feature>
<evidence type="ECO:0000256" key="4">
    <source>
        <dbReference type="ARBA" id="ARBA00022475"/>
    </source>
</evidence>
<dbReference type="Pfam" id="PF00474">
    <property type="entry name" value="SSF"/>
    <property type="match status" value="1"/>
</dbReference>
<keyword evidence="8" id="KW-0915">Sodium</keyword>
<feature type="transmembrane region" description="Helical" evidence="14">
    <location>
        <begin position="307"/>
        <end position="328"/>
    </location>
</feature>
<dbReference type="GO" id="GO:0015293">
    <property type="term" value="F:symporter activity"/>
    <property type="evidence" value="ECO:0007669"/>
    <property type="project" value="UniProtKB-KW"/>
</dbReference>
<dbReference type="InterPro" id="IPR001734">
    <property type="entry name" value="Na/solute_symporter"/>
</dbReference>
<keyword evidence="3" id="KW-0813">Transport</keyword>
<evidence type="ECO:0000256" key="5">
    <source>
        <dbReference type="ARBA" id="ARBA00022692"/>
    </source>
</evidence>
<keyword evidence="5 14" id="KW-0812">Transmembrane</keyword>
<evidence type="ECO:0000256" key="6">
    <source>
        <dbReference type="ARBA" id="ARBA00022847"/>
    </source>
</evidence>
<dbReference type="GO" id="GO:0006814">
    <property type="term" value="P:sodium ion transport"/>
    <property type="evidence" value="ECO:0007669"/>
    <property type="project" value="UniProtKB-KW"/>
</dbReference>
<dbReference type="Proteomes" id="UP000095431">
    <property type="component" value="Unassembled WGS sequence"/>
</dbReference>
<dbReference type="RefSeq" id="WP_055200079.1">
    <property type="nucleotide sequence ID" value="NZ_BTHH01000009.1"/>
</dbReference>
<keyword evidence="6" id="KW-0769">Symport</keyword>
<organism evidence="15 16">
    <name type="scientific">Blautia wexlerae</name>
    <dbReference type="NCBI Taxonomy" id="418240"/>
    <lineage>
        <taxon>Bacteria</taxon>
        <taxon>Bacillati</taxon>
        <taxon>Bacillota</taxon>
        <taxon>Clostridia</taxon>
        <taxon>Lachnospirales</taxon>
        <taxon>Lachnospiraceae</taxon>
        <taxon>Blautia</taxon>
    </lineage>
</organism>
<evidence type="ECO:0000256" key="9">
    <source>
        <dbReference type="ARBA" id="ARBA00023065"/>
    </source>
</evidence>
<comment type="subcellular location">
    <subcellularLocation>
        <location evidence="1">Cell membrane</location>
        <topology evidence="1">Multi-pass membrane protein</topology>
    </subcellularLocation>
</comment>
<comment type="catalytic activity">
    <reaction evidence="12">
        <text>L-proline(in) + Na(+)(in) = L-proline(out) + Na(+)(out)</text>
        <dbReference type="Rhea" id="RHEA:28967"/>
        <dbReference type="ChEBI" id="CHEBI:29101"/>
        <dbReference type="ChEBI" id="CHEBI:60039"/>
    </reaction>
</comment>
<keyword evidence="7 14" id="KW-1133">Transmembrane helix</keyword>
<proteinExistence type="inferred from homology"/>
<evidence type="ECO:0000256" key="10">
    <source>
        <dbReference type="ARBA" id="ARBA00023136"/>
    </source>
</evidence>
<evidence type="ECO:0000313" key="15">
    <source>
        <dbReference type="EMBL" id="CUN93694.1"/>
    </source>
</evidence>
<dbReference type="PANTHER" id="PTHR48086:SF3">
    <property type="entry name" value="SODIUM_PROLINE SYMPORTER"/>
    <property type="match status" value="1"/>
</dbReference>